<feature type="non-terminal residue" evidence="6">
    <location>
        <position position="287"/>
    </location>
</feature>
<dbReference type="GO" id="GO:0016987">
    <property type="term" value="F:sigma factor activity"/>
    <property type="evidence" value="ECO:0007669"/>
    <property type="project" value="UniProtKB-KW"/>
</dbReference>
<keyword evidence="3" id="KW-0238">DNA-binding</keyword>
<name>K1R5P8_9ZZZZ</name>
<dbReference type="SUPFAM" id="SSF88946">
    <property type="entry name" value="Sigma2 domain of RNA polymerase sigma factors"/>
    <property type="match status" value="1"/>
</dbReference>
<proteinExistence type="predicted"/>
<evidence type="ECO:0000256" key="2">
    <source>
        <dbReference type="ARBA" id="ARBA00023082"/>
    </source>
</evidence>
<dbReference type="InterPro" id="IPR007627">
    <property type="entry name" value="RNA_pol_sigma70_r2"/>
</dbReference>
<accession>K1R5P8</accession>
<dbReference type="Pfam" id="PF04542">
    <property type="entry name" value="Sigma70_r2"/>
    <property type="match status" value="1"/>
</dbReference>
<dbReference type="Gene3D" id="1.10.1740.10">
    <property type="match status" value="1"/>
</dbReference>
<reference evidence="6" key="1">
    <citation type="journal article" date="2013" name="Environ. Microbiol.">
        <title>Microbiota from the distal guts of lean and obese adolescents exhibit partial functional redundancy besides clear differences in community structure.</title>
        <authorList>
            <person name="Ferrer M."/>
            <person name="Ruiz A."/>
            <person name="Lanza F."/>
            <person name="Haange S.B."/>
            <person name="Oberbach A."/>
            <person name="Till H."/>
            <person name="Bargiela R."/>
            <person name="Campoy C."/>
            <person name="Segura M.T."/>
            <person name="Richter M."/>
            <person name="von Bergen M."/>
            <person name="Seifert J."/>
            <person name="Suarez A."/>
        </authorList>
    </citation>
    <scope>NUCLEOTIDE SEQUENCE</scope>
</reference>
<dbReference type="SUPFAM" id="SSF88659">
    <property type="entry name" value="Sigma3 and sigma4 domains of RNA polymerase sigma factors"/>
    <property type="match status" value="1"/>
</dbReference>
<gene>
    <name evidence="6" type="ORF">LEA_20664</name>
</gene>
<keyword evidence="1" id="KW-0805">Transcription regulation</keyword>
<sequence>MSKTYVLDDKQRQLVEKNLKIVPYFLRRLPCKNTEYEDLLSVGNIGLIKATATYDASANNTFGTYAKKCIENEFYMAKRKTKNRSKEISLESIVTCKEEGDDKISLKDIVLVDPTDITKGIEERDSLERTLELLLNMSSLKLKEKQVVFYRLGGMKQIEIGEKVDLSQGSISRVIKNAFSKVRNFINQNPDYTKEIRVRVTPTKYYLNIMLEDEAKCKLAYQILTEQRTYTDNIPDYMVSIGGSSITVSTYAEEEAYITIADILPKIEPYKQKKTKRRDVYKEDKTN</sequence>
<evidence type="ECO:0000256" key="3">
    <source>
        <dbReference type="ARBA" id="ARBA00023125"/>
    </source>
</evidence>
<dbReference type="InterPro" id="IPR013324">
    <property type="entry name" value="RNA_pol_sigma_r3/r4-like"/>
</dbReference>
<dbReference type="AlphaFoldDB" id="K1R5P8"/>
<evidence type="ECO:0000256" key="4">
    <source>
        <dbReference type="ARBA" id="ARBA00023163"/>
    </source>
</evidence>
<evidence type="ECO:0000313" key="6">
    <source>
        <dbReference type="EMBL" id="EKC44402.1"/>
    </source>
</evidence>
<evidence type="ECO:0000259" key="5">
    <source>
        <dbReference type="Pfam" id="PF04542"/>
    </source>
</evidence>
<dbReference type="PANTHER" id="PTHR30385">
    <property type="entry name" value="SIGMA FACTOR F FLAGELLAR"/>
    <property type="match status" value="1"/>
</dbReference>
<organism evidence="6">
    <name type="scientific">human gut metagenome</name>
    <dbReference type="NCBI Taxonomy" id="408170"/>
    <lineage>
        <taxon>unclassified sequences</taxon>
        <taxon>metagenomes</taxon>
        <taxon>organismal metagenomes</taxon>
    </lineage>
</organism>
<protein>
    <submittedName>
        <fullName evidence="6">RNA polymerase sigma-E factor</fullName>
    </submittedName>
</protein>
<dbReference type="EMBL" id="AJWY01014207">
    <property type="protein sequence ID" value="EKC44402.1"/>
    <property type="molecule type" value="Genomic_DNA"/>
</dbReference>
<dbReference type="NCBIfam" id="TIGR02937">
    <property type="entry name" value="sigma70-ECF"/>
    <property type="match status" value="1"/>
</dbReference>
<dbReference type="InterPro" id="IPR013325">
    <property type="entry name" value="RNA_pol_sigma_r2"/>
</dbReference>
<keyword evidence="4" id="KW-0804">Transcription</keyword>
<feature type="domain" description="RNA polymerase sigma-70 region 2" evidence="5">
    <location>
        <begin position="14"/>
        <end position="82"/>
    </location>
</feature>
<keyword evidence="2" id="KW-0731">Sigma factor</keyword>
<dbReference type="InterPro" id="IPR014284">
    <property type="entry name" value="RNA_pol_sigma-70_dom"/>
</dbReference>
<dbReference type="GO" id="GO:0003677">
    <property type="term" value="F:DNA binding"/>
    <property type="evidence" value="ECO:0007669"/>
    <property type="project" value="UniProtKB-KW"/>
</dbReference>
<dbReference type="GO" id="GO:0006352">
    <property type="term" value="P:DNA-templated transcription initiation"/>
    <property type="evidence" value="ECO:0007669"/>
    <property type="project" value="InterPro"/>
</dbReference>
<comment type="caution">
    <text evidence="6">The sequence shown here is derived from an EMBL/GenBank/DDBJ whole genome shotgun (WGS) entry which is preliminary data.</text>
</comment>
<evidence type="ECO:0000256" key="1">
    <source>
        <dbReference type="ARBA" id="ARBA00023015"/>
    </source>
</evidence>